<name>A0AB38YQK9_VEIPA</name>
<dbReference type="Proteomes" id="UP001228955">
    <property type="component" value="Chromosome"/>
</dbReference>
<dbReference type="EMBL" id="CP133463">
    <property type="protein sequence ID" value="WMS20364.1"/>
    <property type="molecule type" value="Genomic_DNA"/>
</dbReference>
<accession>A0AB38YQK9</accession>
<protein>
    <recommendedName>
        <fullName evidence="3">5-methylcytosine-specific restriction enzyme subunit McrC</fullName>
    </recommendedName>
</protein>
<dbReference type="PANTHER" id="PTHR38733">
    <property type="entry name" value="PROTEIN MCRC"/>
    <property type="match status" value="1"/>
</dbReference>
<sequence length="445" mass="51904">MKILKVKDNTTYITSRFSCNKCIVSNILNKSLSQLDAEELFIYPESIKIVEDLTRDQMILQEFNGKYRTGNVMGFIGHGKERLIIQSRFCNDNEDYFLSYLLESVLNIPNIVSLDADTSSDKRLLDFLLFIFPKYLGSAIRKGLYKQYIYKQYNDMKIKGKIDIPRHLIRNIPFIGSIAYSQRLFSYDNTLIELIRHTIEFIKSKSYGSIILSDIKEEVNLIVNATQSYRACDRQKIIEQNKKNIIRHAYFREYSVLQRLCILILKSEKHDIGGGIQNSYGILFDGAWLWEEYINILLNSHFYHPKNKSKSGAQQLFSDGKGLIYPDFISKSTAPRSIVDAKYKPIDNIRGRDYLQVLAYMYRFDAYKGYYIYPESNEQVPEILKLNSGSTYEDNVIAHNDISVIKLGLKIPNKAINYVDFKRRMHESELILQNIIFNYDNSYDT</sequence>
<organism evidence="1 2">
    <name type="scientific">Veillonella parvula</name>
    <name type="common">Staphylococcus parvulus</name>
    <dbReference type="NCBI Taxonomy" id="29466"/>
    <lineage>
        <taxon>Bacteria</taxon>
        <taxon>Bacillati</taxon>
        <taxon>Bacillota</taxon>
        <taxon>Negativicutes</taxon>
        <taxon>Veillonellales</taxon>
        <taxon>Veillonellaceae</taxon>
        <taxon>Veillonella</taxon>
    </lineage>
</organism>
<reference evidence="1" key="1">
    <citation type="submission" date="2023-08" db="EMBL/GenBank/DDBJ databases">
        <title>Veillonella_parvula_DSM 2007_complete_genome_hifiasm_Zymo_Research_D6332.</title>
        <authorList>
            <person name="Damerum A."/>
        </authorList>
    </citation>
    <scope>NUCLEOTIDE SEQUENCE</scope>
    <source>
        <strain evidence="1">DSM 2007</strain>
    </source>
</reference>
<dbReference type="RefSeq" id="WP_004696308.1">
    <property type="nucleotide sequence ID" value="NZ_CP133463.1"/>
</dbReference>
<dbReference type="Pfam" id="PF10117">
    <property type="entry name" value="McrBC"/>
    <property type="match status" value="1"/>
</dbReference>
<dbReference type="REBASE" id="759477">
    <property type="entry name" value="Vpa2007McrBCP"/>
</dbReference>
<evidence type="ECO:0008006" key="3">
    <source>
        <dbReference type="Google" id="ProtNLM"/>
    </source>
</evidence>
<dbReference type="InterPro" id="IPR019292">
    <property type="entry name" value="McrC"/>
</dbReference>
<gene>
    <name evidence="1" type="ORF">RDV51_03240</name>
</gene>
<proteinExistence type="predicted"/>
<dbReference type="AlphaFoldDB" id="A0AB38YQK9"/>
<evidence type="ECO:0000313" key="2">
    <source>
        <dbReference type="Proteomes" id="UP001228955"/>
    </source>
</evidence>
<evidence type="ECO:0000313" key="1">
    <source>
        <dbReference type="EMBL" id="WMS20364.1"/>
    </source>
</evidence>
<dbReference type="PANTHER" id="PTHR38733:SF1">
    <property type="entry name" value="TYPE IV METHYL-DIRECTED RESTRICTION ENZYME ECOKMCRBC"/>
    <property type="match status" value="1"/>
</dbReference>